<feature type="domain" description="Nucleoside phosphorylase" evidence="1">
    <location>
        <begin position="5"/>
        <end position="221"/>
    </location>
</feature>
<dbReference type="InterPro" id="IPR011990">
    <property type="entry name" value="TPR-like_helical_dom_sf"/>
</dbReference>
<dbReference type="InterPro" id="IPR000845">
    <property type="entry name" value="Nucleoside_phosphorylase_d"/>
</dbReference>
<comment type="caution">
    <text evidence="3">The sequence shown here is derived from an EMBL/GenBank/DDBJ whole genome shotgun (WGS) entry which is preliminary data.</text>
</comment>
<dbReference type="SMART" id="SM00028">
    <property type="entry name" value="TPR"/>
    <property type="match status" value="4"/>
</dbReference>
<feature type="domain" description="PIN" evidence="2">
    <location>
        <begin position="1085"/>
        <end position="1227"/>
    </location>
</feature>
<evidence type="ECO:0000313" key="4">
    <source>
        <dbReference type="Proteomes" id="UP001600165"/>
    </source>
</evidence>
<dbReference type="InterPro" id="IPR019734">
    <property type="entry name" value="TPR_rpt"/>
</dbReference>
<dbReference type="RefSeq" id="WP_377963265.1">
    <property type="nucleotide sequence ID" value="NZ_JBHZOL010000044.1"/>
</dbReference>
<dbReference type="EMBL" id="JBHZOL010000044">
    <property type="protein sequence ID" value="MFE4105967.1"/>
    <property type="molecule type" value="Genomic_DNA"/>
</dbReference>
<dbReference type="Gene3D" id="3.40.50.1580">
    <property type="entry name" value="Nucleoside phosphorylase domain"/>
    <property type="match status" value="1"/>
</dbReference>
<name>A0ABW6IE16_9CYAN</name>
<dbReference type="Gene3D" id="1.25.40.10">
    <property type="entry name" value="Tetratricopeptide repeat domain"/>
    <property type="match status" value="3"/>
</dbReference>
<accession>A0ABW6IE16</accession>
<dbReference type="Pfam" id="PF20698">
    <property type="entry name" value="PIN-TPR-GreABC"/>
    <property type="match status" value="1"/>
</dbReference>
<organism evidence="3 4">
    <name type="scientific">Almyronema epifaneia S1</name>
    <dbReference type="NCBI Taxonomy" id="2991925"/>
    <lineage>
        <taxon>Bacteria</taxon>
        <taxon>Bacillati</taxon>
        <taxon>Cyanobacteriota</taxon>
        <taxon>Cyanophyceae</taxon>
        <taxon>Nodosilineales</taxon>
        <taxon>Nodosilineaceae</taxon>
        <taxon>Almyronema</taxon>
        <taxon>Almyronema epifaneia</taxon>
    </lineage>
</organism>
<sequence>MPRAIILTSHPDEYDAVRAHLTELEEETHPQGTVYELGHFSSNEQIWEVAIVEIDNNNASAASETERAINHFKPNVIFLVSAATGIKDVSLGDIVIADKVYAYESGRAENEFHPRPDVHKPFYALKARAKVERRKTDWFSRALHGMTSPPPSVLLAPIASGDKELAGEKTELLNFLRSQYGDTVAVENVGFGFFAAVEANGGVPALAVHWIFCSLTNSAEAIQEDAKPVASQNASAFIFGILAKHTIADSETTQRIEGVRSYGITSDALLADIGQRVEAAVYSNSGSLNSERHKRIDNAQTLINQGQFNQAVQYLNELKAELWYQLDDILKYRLLASLGMAKLGLDEISDAATIFIEALQYNQEDDKAIANAAMGYVFQKNYTTAEALIKEALERNPASGFAYSLRIRVAPVTANLESVLKQVPSEYHQNTDVLVAFGEAALNRKLYDKAAECWQAALEGNNDRSMDSVKTFLAVALLKPVANNYPLIAAGQLLEHQKHNLERIISLLTEVLGGEYVNPYDLSHLQFTALVNRASAFRLLGRQDEAIRDIEVARQKEPEDHYLVIQRALLAHEKGDEEGAYNYVSPILLSSQTPEVSLLAASSLMALNRDEEAEEVLDQFLKTNSPEALKRDAKRLKFDLFLERGDRHNAEAVLQQVNSEAPESIFTIIQNMRWQKYTCTEASIPALVEQAKAVLASKSSVPAQMCLADILYSLEYYRDAAEIYEQFVDKSLNTPLSRRLLQTYFSAGNYREVLNLCEQLLDKYGPLETVSEIAAYIYDEIGDMDSARRICETYLDSFLENIAMQLRLAAVNYATGEYEKLDAFLDSQPDTKGLNLVSLRKLAQLYKVRNRIDRFLETIYEIRHHFYDDGQVHAFYQISYLEATKIQPGIQSFETVQDGCGVLLRNEFGKEQWYVVEDQPDAVFAQYELNSSQPLYQALIGKNIGDEIVQAEDGFGRNSLHIAAITDKYCAAGKQSFSVLENHTDIKSFRMVAVPMDGENLSNDWVQQFIEGLQQHQDHFELIKSKYISGTFPFGAVASLMNRNPIELWQVLAFGASPFIHAWSNFQHEKFEDALMSLQKGGLVVIDPISLVTIHHLGVADDVIRLLGRFGITQSTIDLFGEMIERAQGVQREGFATFGVEGGQGIFQEVSSEQIDQQKVFFERVINWIRDNCQILPCNRALDINKSERDKLAECITSAFIDTVLIAGEPGRILYSDDQWLRWYAHADSGVLGVWTQVTLKYCLEQQSVNESLYQKSVIQLAANAYTYTVIDADILMASARLAEWKVRPVYTAVLKALANEKNTNLGYVISISADFIKQLYLEVIVTEMHWTDPRDPLVFELLRILTKRSNVDFIQQLKRALRQRFELIPLKKREVFLVLDSWLTSQRVIT</sequence>
<dbReference type="InterPro" id="IPR048987">
    <property type="entry name" value="PIN-TPR-GreABC"/>
</dbReference>
<protein>
    <recommendedName>
        <fullName evidence="5">Nucleoside phosphorylase domain-containing protein</fullName>
    </recommendedName>
</protein>
<evidence type="ECO:0008006" key="5">
    <source>
        <dbReference type="Google" id="ProtNLM"/>
    </source>
</evidence>
<evidence type="ECO:0000313" key="3">
    <source>
        <dbReference type="EMBL" id="MFE4105967.1"/>
    </source>
</evidence>
<proteinExistence type="predicted"/>
<dbReference type="SUPFAM" id="SSF53167">
    <property type="entry name" value="Purine and uridine phosphorylases"/>
    <property type="match status" value="1"/>
</dbReference>
<dbReference type="Proteomes" id="UP001600165">
    <property type="component" value="Unassembled WGS sequence"/>
</dbReference>
<reference evidence="3 4" key="1">
    <citation type="submission" date="2024-10" db="EMBL/GenBank/DDBJ databases">
        <authorList>
            <person name="Ratan Roy A."/>
            <person name="Morales Sandoval P.H."/>
            <person name="De Los Santos Villalobos S."/>
            <person name="Chakraborty S."/>
            <person name="Mukherjee J."/>
        </authorList>
    </citation>
    <scope>NUCLEOTIDE SEQUENCE [LARGE SCALE GENOMIC DNA]</scope>
    <source>
        <strain evidence="3 4">S1</strain>
    </source>
</reference>
<keyword evidence="4" id="KW-1185">Reference proteome</keyword>
<dbReference type="PANTHER" id="PTHR46832:SF1">
    <property type="entry name" value="5'-METHYLTHIOADENOSINE_S-ADENOSYLHOMOCYSTEINE NUCLEOSIDASE"/>
    <property type="match status" value="1"/>
</dbReference>
<evidence type="ECO:0000259" key="2">
    <source>
        <dbReference type="Pfam" id="PF20698"/>
    </source>
</evidence>
<gene>
    <name evidence="3" type="ORF">ACFVKH_06755</name>
</gene>
<dbReference type="InterPro" id="IPR035994">
    <property type="entry name" value="Nucleoside_phosphorylase_sf"/>
</dbReference>
<dbReference type="SUPFAM" id="SSF48452">
    <property type="entry name" value="TPR-like"/>
    <property type="match status" value="3"/>
</dbReference>
<dbReference type="PANTHER" id="PTHR46832">
    <property type="entry name" value="5'-METHYLTHIOADENOSINE/S-ADENOSYLHOMOCYSTEINE NUCLEOSIDASE"/>
    <property type="match status" value="1"/>
</dbReference>
<dbReference type="Pfam" id="PF01048">
    <property type="entry name" value="PNP_UDP_1"/>
    <property type="match status" value="1"/>
</dbReference>
<evidence type="ECO:0000259" key="1">
    <source>
        <dbReference type="Pfam" id="PF01048"/>
    </source>
</evidence>